<dbReference type="InterPro" id="IPR010982">
    <property type="entry name" value="Lambda_DNA-bd_dom_sf"/>
</dbReference>
<evidence type="ECO:0000259" key="4">
    <source>
        <dbReference type="PROSITE" id="PS50932"/>
    </source>
</evidence>
<dbReference type="Pfam" id="PF00356">
    <property type="entry name" value="LacI"/>
    <property type="match status" value="1"/>
</dbReference>
<evidence type="ECO:0000256" key="3">
    <source>
        <dbReference type="ARBA" id="ARBA00023163"/>
    </source>
</evidence>
<dbReference type="GeneID" id="85164615"/>
<dbReference type="PANTHER" id="PTHR30146">
    <property type="entry name" value="LACI-RELATED TRANSCRIPTIONAL REPRESSOR"/>
    <property type="match status" value="1"/>
</dbReference>
<dbReference type="SUPFAM" id="SSF47413">
    <property type="entry name" value="lambda repressor-like DNA-binding domains"/>
    <property type="match status" value="1"/>
</dbReference>
<dbReference type="Gene3D" id="3.40.50.2300">
    <property type="match status" value="2"/>
</dbReference>
<organism evidence="5 6">
    <name type="scientific">Bifidobacterium scardovii</name>
    <dbReference type="NCBI Taxonomy" id="158787"/>
    <lineage>
        <taxon>Bacteria</taxon>
        <taxon>Bacillati</taxon>
        <taxon>Actinomycetota</taxon>
        <taxon>Actinomycetes</taxon>
        <taxon>Bifidobacteriales</taxon>
        <taxon>Bifidobacteriaceae</taxon>
        <taxon>Bifidobacterium</taxon>
    </lineage>
</organism>
<dbReference type="InterPro" id="IPR046335">
    <property type="entry name" value="LacI/GalR-like_sensor"/>
</dbReference>
<comment type="caution">
    <text evidence="5">The sequence shown here is derived from an EMBL/GenBank/DDBJ whole genome shotgun (WGS) entry which is preliminary data.</text>
</comment>
<dbReference type="SMART" id="SM00354">
    <property type="entry name" value="HTH_LACI"/>
    <property type="match status" value="1"/>
</dbReference>
<dbReference type="PANTHER" id="PTHR30146:SF109">
    <property type="entry name" value="HTH-TYPE TRANSCRIPTIONAL REGULATOR GALS"/>
    <property type="match status" value="1"/>
</dbReference>
<dbReference type="CDD" id="cd01392">
    <property type="entry name" value="HTH_LacI"/>
    <property type="match status" value="1"/>
</dbReference>
<dbReference type="Proteomes" id="UP000029033">
    <property type="component" value="Unassembled WGS sequence"/>
</dbReference>
<dbReference type="PROSITE" id="PS50932">
    <property type="entry name" value="HTH_LACI_2"/>
    <property type="match status" value="1"/>
</dbReference>
<keyword evidence="1" id="KW-0805">Transcription regulation</keyword>
<dbReference type="STRING" id="158787.BSCA_0257"/>
<dbReference type="CDD" id="cd06267">
    <property type="entry name" value="PBP1_LacI_sugar_binding-like"/>
    <property type="match status" value="1"/>
</dbReference>
<keyword evidence="6" id="KW-1185">Reference proteome</keyword>
<keyword evidence="3" id="KW-0804">Transcription</keyword>
<dbReference type="InterPro" id="IPR028082">
    <property type="entry name" value="Peripla_BP_I"/>
</dbReference>
<proteinExistence type="predicted"/>
<dbReference type="RefSeq" id="WP_231649122.1">
    <property type="nucleotide sequence ID" value="NZ_CAJPMS010000004.1"/>
</dbReference>
<feature type="domain" description="HTH lacI-type" evidence="4">
    <location>
        <begin position="17"/>
        <end position="71"/>
    </location>
</feature>
<dbReference type="eggNOG" id="COG1609">
    <property type="taxonomic scope" value="Bacteria"/>
</dbReference>
<gene>
    <name evidence="5" type="ORF">BSCA_0257</name>
</gene>
<dbReference type="SUPFAM" id="SSF53822">
    <property type="entry name" value="Periplasmic binding protein-like I"/>
    <property type="match status" value="1"/>
</dbReference>
<dbReference type="GO" id="GO:0000976">
    <property type="term" value="F:transcription cis-regulatory region binding"/>
    <property type="evidence" value="ECO:0007669"/>
    <property type="project" value="TreeGrafter"/>
</dbReference>
<dbReference type="AlphaFoldDB" id="A0A087DE11"/>
<evidence type="ECO:0000313" key="5">
    <source>
        <dbReference type="EMBL" id="KFI93761.1"/>
    </source>
</evidence>
<reference evidence="5 6" key="1">
    <citation type="submission" date="2014-03" db="EMBL/GenBank/DDBJ databases">
        <title>Genomics of Bifidobacteria.</title>
        <authorList>
            <person name="Ventura M."/>
            <person name="Milani C."/>
            <person name="Lugli G.A."/>
        </authorList>
    </citation>
    <scope>NUCLEOTIDE SEQUENCE [LARGE SCALE GENOMIC DNA]</scope>
    <source>
        <strain evidence="5 6">LMG 21589</strain>
    </source>
</reference>
<keyword evidence="2" id="KW-0238">DNA-binding</keyword>
<dbReference type="Gene3D" id="1.10.260.40">
    <property type="entry name" value="lambda repressor-like DNA-binding domains"/>
    <property type="match status" value="1"/>
</dbReference>
<accession>A0A087DE11</accession>
<evidence type="ECO:0000256" key="1">
    <source>
        <dbReference type="ARBA" id="ARBA00023015"/>
    </source>
</evidence>
<dbReference type="InterPro" id="IPR000843">
    <property type="entry name" value="HTH_LacI"/>
</dbReference>
<name>A0A087DE11_9BIFI</name>
<dbReference type="GO" id="GO:0003700">
    <property type="term" value="F:DNA-binding transcription factor activity"/>
    <property type="evidence" value="ECO:0007669"/>
    <property type="project" value="TreeGrafter"/>
</dbReference>
<dbReference type="EMBL" id="JGZO01000012">
    <property type="protein sequence ID" value="KFI93761.1"/>
    <property type="molecule type" value="Genomic_DNA"/>
</dbReference>
<evidence type="ECO:0000313" key="6">
    <source>
        <dbReference type="Proteomes" id="UP000029033"/>
    </source>
</evidence>
<dbReference type="PROSITE" id="PS00356">
    <property type="entry name" value="HTH_LACI_1"/>
    <property type="match status" value="1"/>
</dbReference>
<sequence length="348" mass="38429">MTEPNTMVFMTTEHKKVTIRDVARLANVSYGTVSRFLNGSEHVSKDASERIAAAIKESKYTPNKAARSLAQQRTSTVALIIQVEASETVVQYSVSEAMSGANTTLGDAGYQMVTLIANSEDSTKRIEQLVNSDFADGYLLFSLSEDDSLANAFLSTNRPVVRSEVSDRGDLTYPAVDFTNADGQRDITRYMLDKGRSHIVYVCGPGYSPASIKRLAGFKEALGDRFDDRQVYFADDWEITSGELAVFEYQSMLSGIDGFVCANDNLAIGVINQLNRFGYRVPDDIAVTGFDDSPMAILSNPKLTTVRQDSMLHGRAMAELLLTMLRGEPVRQYYVRLLPTTIVERQSA</sequence>
<evidence type="ECO:0000256" key="2">
    <source>
        <dbReference type="ARBA" id="ARBA00023125"/>
    </source>
</evidence>
<protein>
    <submittedName>
        <fullName evidence="5">Transcription regulator CelR</fullName>
    </submittedName>
</protein>
<dbReference type="Pfam" id="PF13377">
    <property type="entry name" value="Peripla_BP_3"/>
    <property type="match status" value="1"/>
</dbReference>